<dbReference type="SUPFAM" id="SSF55804">
    <property type="entry name" value="Phoshotransferase/anion transport protein"/>
    <property type="match status" value="1"/>
</dbReference>
<gene>
    <name evidence="2" type="ORF">RWE15_02925</name>
</gene>
<reference evidence="2 3" key="1">
    <citation type="submission" date="2023-10" db="EMBL/GenBank/DDBJ databases">
        <title>Virgibacillus halophilus 5B73C genome.</title>
        <authorList>
            <person name="Miliotis G."/>
            <person name="Sengupta P."/>
            <person name="Hameed A."/>
            <person name="Chuvochina M."/>
            <person name="Mcdonagh F."/>
            <person name="Simpson A.C."/>
            <person name="Singh N.K."/>
            <person name="Rekha P.D."/>
            <person name="Raman K."/>
            <person name="Hugenholtz P."/>
            <person name="Venkateswaran K."/>
        </authorList>
    </citation>
    <scope>NUCLEOTIDE SEQUENCE [LARGE SCALE GENOMIC DNA]</scope>
    <source>
        <strain evidence="2 3">5B73C</strain>
    </source>
</reference>
<accession>A0ABU5C2R1</accession>
<dbReference type="PROSITE" id="PS51094">
    <property type="entry name" value="PTS_EIIA_TYPE_2"/>
    <property type="match status" value="1"/>
</dbReference>
<keyword evidence="3" id="KW-1185">Reference proteome</keyword>
<name>A0ABU5C2R1_9BACI</name>
<feature type="domain" description="PTS EIIA type-2" evidence="1">
    <location>
        <begin position="1"/>
        <end position="98"/>
    </location>
</feature>
<dbReference type="PROSITE" id="PS00372">
    <property type="entry name" value="PTS_EIIA_TYPE_2_HIS"/>
    <property type="match status" value="1"/>
</dbReference>
<keyword evidence="2" id="KW-0762">Sugar transport</keyword>
<dbReference type="PANTHER" id="PTHR47738">
    <property type="entry name" value="PTS SYSTEM FRUCTOSE-LIKE EIIA COMPONENT-RELATED"/>
    <property type="match status" value="1"/>
</dbReference>
<protein>
    <submittedName>
        <fullName evidence="2">PTS sugar transporter subunit IIA</fullName>
    </submittedName>
</protein>
<sequence>MKREARSPTSVGNGIAIPHGDELHIKSSQILMFASERPIDWGTENVSLLFLIAIKTSDGNQFQQALRELYGVLKDDFLIKQLKQTTTSREAYRLLTSFINERSH</sequence>
<evidence type="ECO:0000259" key="1">
    <source>
        <dbReference type="PROSITE" id="PS51094"/>
    </source>
</evidence>
<keyword evidence="2" id="KW-0813">Transport</keyword>
<evidence type="ECO:0000313" key="2">
    <source>
        <dbReference type="EMBL" id="MDY0393584.1"/>
    </source>
</evidence>
<organism evidence="2 3">
    <name type="scientific">Tigheibacillus halophilus</name>
    <dbReference type="NCBI Taxonomy" id="361280"/>
    <lineage>
        <taxon>Bacteria</taxon>
        <taxon>Bacillati</taxon>
        <taxon>Bacillota</taxon>
        <taxon>Bacilli</taxon>
        <taxon>Bacillales</taxon>
        <taxon>Bacillaceae</taxon>
        <taxon>Tigheibacillus</taxon>
    </lineage>
</organism>
<dbReference type="InterPro" id="IPR051541">
    <property type="entry name" value="PTS_SugarTrans_NitroReg"/>
</dbReference>
<proteinExistence type="predicted"/>
<comment type="caution">
    <text evidence="2">The sequence shown here is derived from an EMBL/GenBank/DDBJ whole genome shotgun (WGS) entry which is preliminary data.</text>
</comment>
<evidence type="ECO:0000313" key="3">
    <source>
        <dbReference type="Proteomes" id="UP001281447"/>
    </source>
</evidence>
<dbReference type="EMBL" id="JAWDIP010000003">
    <property type="protein sequence ID" value="MDY0393584.1"/>
    <property type="molecule type" value="Genomic_DNA"/>
</dbReference>
<dbReference type="Proteomes" id="UP001281447">
    <property type="component" value="Unassembled WGS sequence"/>
</dbReference>
<dbReference type="Pfam" id="PF00359">
    <property type="entry name" value="PTS_EIIA_2"/>
    <property type="match status" value="1"/>
</dbReference>
<dbReference type="InterPro" id="IPR002178">
    <property type="entry name" value="PTS_EIIA_type-2_dom"/>
</dbReference>
<dbReference type="Gene3D" id="3.40.930.10">
    <property type="entry name" value="Mannitol-specific EII, Chain A"/>
    <property type="match status" value="1"/>
</dbReference>
<dbReference type="InterPro" id="IPR016152">
    <property type="entry name" value="PTrfase/Anion_transptr"/>
</dbReference>